<dbReference type="SUPFAM" id="SSF51735">
    <property type="entry name" value="NAD(P)-binding Rossmann-fold domains"/>
    <property type="match status" value="1"/>
</dbReference>
<comment type="similarity">
    <text evidence="1 3">Belongs to the short-chain dehydrogenases/reductases (SDR) family.</text>
</comment>
<dbReference type="GO" id="GO:0016616">
    <property type="term" value="F:oxidoreductase activity, acting on the CH-OH group of donors, NAD or NADP as acceptor"/>
    <property type="evidence" value="ECO:0007669"/>
    <property type="project" value="UniProtKB-ARBA"/>
</dbReference>
<dbReference type="InterPro" id="IPR036291">
    <property type="entry name" value="NAD(P)-bd_dom_sf"/>
</dbReference>
<dbReference type="PRINTS" id="PR00081">
    <property type="entry name" value="GDHRDH"/>
</dbReference>
<dbReference type="RefSeq" id="XP_780314.3">
    <property type="nucleotide sequence ID" value="XM_775221.5"/>
</dbReference>
<dbReference type="PANTHER" id="PTHR43115:SF4">
    <property type="entry name" value="DEHYDROGENASE_REDUCTASE SDR FAMILY MEMBER 11"/>
    <property type="match status" value="1"/>
</dbReference>
<evidence type="ECO:0000256" key="2">
    <source>
        <dbReference type="ARBA" id="ARBA00023002"/>
    </source>
</evidence>
<dbReference type="Pfam" id="PF00106">
    <property type="entry name" value="adh_short"/>
    <property type="match status" value="1"/>
</dbReference>
<evidence type="ECO:0000256" key="1">
    <source>
        <dbReference type="ARBA" id="ARBA00006484"/>
    </source>
</evidence>
<dbReference type="OMA" id="WRWMWET"/>
<dbReference type="InParanoid" id="A0A7M7R952"/>
<dbReference type="PANTHER" id="PTHR43115">
    <property type="entry name" value="DEHYDROGENASE/REDUCTASE SDR FAMILY MEMBER 11"/>
    <property type="match status" value="1"/>
</dbReference>
<dbReference type="FunFam" id="3.40.50.720:FF:000047">
    <property type="entry name" value="NADP-dependent L-serine/L-allo-threonine dehydrogenase"/>
    <property type="match status" value="1"/>
</dbReference>
<dbReference type="Gene3D" id="3.40.50.720">
    <property type="entry name" value="NAD(P)-binding Rossmann-like Domain"/>
    <property type="match status" value="1"/>
</dbReference>
<keyword evidence="5" id="KW-1185">Reference proteome</keyword>
<dbReference type="PRINTS" id="PR00080">
    <property type="entry name" value="SDRFAMILY"/>
</dbReference>
<dbReference type="OrthoDB" id="1933717at2759"/>
<dbReference type="Proteomes" id="UP000007110">
    <property type="component" value="Unassembled WGS sequence"/>
</dbReference>
<reference evidence="4" key="2">
    <citation type="submission" date="2021-01" db="UniProtKB">
        <authorList>
            <consortium name="EnsemblMetazoa"/>
        </authorList>
    </citation>
    <scope>IDENTIFICATION</scope>
</reference>
<evidence type="ECO:0000256" key="3">
    <source>
        <dbReference type="RuleBase" id="RU000363"/>
    </source>
</evidence>
<evidence type="ECO:0008006" key="6">
    <source>
        <dbReference type="Google" id="ProtNLM"/>
    </source>
</evidence>
<name>A0A7M7R952_STRPU</name>
<reference evidence="5" key="1">
    <citation type="submission" date="2015-02" db="EMBL/GenBank/DDBJ databases">
        <title>Genome sequencing for Strongylocentrotus purpuratus.</title>
        <authorList>
            <person name="Murali S."/>
            <person name="Liu Y."/>
            <person name="Vee V."/>
            <person name="English A."/>
            <person name="Wang M."/>
            <person name="Skinner E."/>
            <person name="Han Y."/>
            <person name="Muzny D.M."/>
            <person name="Worley K.C."/>
            <person name="Gibbs R.A."/>
        </authorList>
    </citation>
    <scope>NUCLEOTIDE SEQUENCE</scope>
</reference>
<organism evidence="4 5">
    <name type="scientific">Strongylocentrotus purpuratus</name>
    <name type="common">Purple sea urchin</name>
    <dbReference type="NCBI Taxonomy" id="7668"/>
    <lineage>
        <taxon>Eukaryota</taxon>
        <taxon>Metazoa</taxon>
        <taxon>Echinodermata</taxon>
        <taxon>Eleutherozoa</taxon>
        <taxon>Echinozoa</taxon>
        <taxon>Echinoidea</taxon>
        <taxon>Euechinoidea</taxon>
        <taxon>Echinacea</taxon>
        <taxon>Camarodonta</taxon>
        <taxon>Echinidea</taxon>
        <taxon>Strongylocentrotidae</taxon>
        <taxon>Strongylocentrotus</taxon>
    </lineage>
</organism>
<dbReference type="AlphaFoldDB" id="A0A7M7R952"/>
<sequence length="251" mass="27714">MERWVGRVALVTGASAGIGEAITRSLVRHGMIVVACARGVDKIQAMKSELEAESASGKLHPIQCDLTQKDQIAAMFKEIKKEYKVVHVCINNAGISFGAHLVRGKPEDWQTTLDINVMALCICTQNSIKLMLDNKVNDGQIIHLNSMSGHRIVGDGFYCGTKYMVTALTEGLRNELRAMKTNIRVCGISPGVVETEFAPRKARQDPAECTFYQKNPSLKAEDVANQVIHILQQPAHVQIHDILLRPTEQVK</sequence>
<protein>
    <recommendedName>
        <fullName evidence="6">Dehydrogenase/reductase SDR family member 11</fullName>
    </recommendedName>
</protein>
<keyword evidence="2" id="KW-0560">Oxidoreductase</keyword>
<proteinExistence type="inferred from homology"/>
<dbReference type="GeneID" id="574825"/>
<dbReference type="KEGG" id="spu:574825"/>
<dbReference type="InterPro" id="IPR002347">
    <property type="entry name" value="SDR_fam"/>
</dbReference>
<evidence type="ECO:0000313" key="5">
    <source>
        <dbReference type="Proteomes" id="UP000007110"/>
    </source>
</evidence>
<dbReference type="EnsemblMetazoa" id="XM_775221">
    <property type="protein sequence ID" value="XP_780314"/>
    <property type="gene ID" value="LOC574825"/>
</dbReference>
<accession>A0A7M7R952</accession>
<evidence type="ECO:0000313" key="4">
    <source>
        <dbReference type="EnsemblMetazoa" id="XP_780314"/>
    </source>
</evidence>